<reference evidence="2" key="1">
    <citation type="journal article" date="2021" name="Mol. Plant Microbe Interact.">
        <title>Complete Genome Sequence of the Plant-Pathogenic Fungus Colletotrichum lupini.</title>
        <authorList>
            <person name="Baroncelli R."/>
            <person name="Pensec F."/>
            <person name="Da Lio D."/>
            <person name="Boufleur T."/>
            <person name="Vicente I."/>
            <person name="Sarrocco S."/>
            <person name="Picot A."/>
            <person name="Baraldi E."/>
            <person name="Sukno S."/>
            <person name="Thon M."/>
            <person name="Le Floch G."/>
        </authorList>
    </citation>
    <scope>NUCLEOTIDE SEQUENCE</scope>
    <source>
        <strain evidence="2">IMI 504893</strain>
    </source>
</reference>
<feature type="region of interest" description="Disordered" evidence="1">
    <location>
        <begin position="520"/>
        <end position="541"/>
    </location>
</feature>
<dbReference type="AlphaFoldDB" id="A0A9Q8WGQ4"/>
<dbReference type="RefSeq" id="XP_049143800.1">
    <property type="nucleotide sequence ID" value="XM_049286657.1"/>
</dbReference>
<accession>A0A9Q8WGQ4</accession>
<gene>
    <name evidence="2" type="ORF">CLUP02_07663</name>
</gene>
<name>A0A9Q8WGQ4_9PEZI</name>
<dbReference type="EMBL" id="CP019476">
    <property type="protein sequence ID" value="UQC82177.1"/>
    <property type="molecule type" value="Genomic_DNA"/>
</dbReference>
<feature type="region of interest" description="Disordered" evidence="1">
    <location>
        <begin position="288"/>
        <end position="338"/>
    </location>
</feature>
<proteinExistence type="predicted"/>
<dbReference type="GeneID" id="73341667"/>
<dbReference type="KEGG" id="clup:CLUP02_07663"/>
<evidence type="ECO:0000313" key="2">
    <source>
        <dbReference type="EMBL" id="UQC82177.1"/>
    </source>
</evidence>
<protein>
    <submittedName>
        <fullName evidence="2">Uncharacterized protein</fullName>
    </submittedName>
</protein>
<evidence type="ECO:0000313" key="3">
    <source>
        <dbReference type="Proteomes" id="UP000830671"/>
    </source>
</evidence>
<feature type="compositionally biased region" description="Polar residues" evidence="1">
    <location>
        <begin position="520"/>
        <end position="537"/>
    </location>
</feature>
<evidence type="ECO:0000256" key="1">
    <source>
        <dbReference type="SAM" id="MobiDB-lite"/>
    </source>
</evidence>
<organism evidence="2 3">
    <name type="scientific">Colletotrichum lupini</name>
    <dbReference type="NCBI Taxonomy" id="145971"/>
    <lineage>
        <taxon>Eukaryota</taxon>
        <taxon>Fungi</taxon>
        <taxon>Dikarya</taxon>
        <taxon>Ascomycota</taxon>
        <taxon>Pezizomycotina</taxon>
        <taxon>Sordariomycetes</taxon>
        <taxon>Hypocreomycetidae</taxon>
        <taxon>Glomerellales</taxon>
        <taxon>Glomerellaceae</taxon>
        <taxon>Colletotrichum</taxon>
        <taxon>Colletotrichum acutatum species complex</taxon>
    </lineage>
</organism>
<sequence length="572" mass="64883">MGKSRLPTGRPAGVQQPIRYFAVWESPKCERSRSQHPPIPSISSLSTQQYVPSCPPISNHRRTRSAYNLPAIRTDVGSCGRSEEKLPSHTFLGVSARIETLRMRKQHQHCPTFMTWQIFCACVGVDERRTSFNIKVADSIHTHLRYSTVHLHCPDPHHLTWVQLAHERETYRHYRGLPGYRRDLPHTTTPYGYFVWILLRRRGKYTLPDLYSLQYLTVKRLEFPVSGCIPYPQGATDPPPLRPWHLLLTVLRNIGQYPIPYRRKFPSKRSHHTQSTIVRVHNAFVSFPSDPPSRSRKFNTTQAKRERDCISTHPSIPASLDQPGSRANLGYQTSADQPTSRDLTLPLVLHVDPPSAHTLVNTVYRTVRRCISALGAEHKIRRNSTSRNMSKPALLRNRARGCDKRHIRWNCLRPSSMGIIGGASDLKSKTAASVLIKPYLCRGHDTSPESIMGLIIWESLKVTSQLGDRMLRWENRDSMPMCLSTLSSVLTSWPLLFRKAASQASSLLGHRRQLPITTSFGAGIQQQKPQSPAPTTHQTKKIPNNIGKQVMKIPSHLGFSPFSSSKTRSQNI</sequence>
<dbReference type="Proteomes" id="UP000830671">
    <property type="component" value="Chromosome 4"/>
</dbReference>
<keyword evidence="3" id="KW-1185">Reference proteome</keyword>